<dbReference type="Proteomes" id="UP000663828">
    <property type="component" value="Unassembled WGS sequence"/>
</dbReference>
<comment type="subcellular location">
    <subcellularLocation>
        <location evidence="1">Membrane</location>
    </subcellularLocation>
</comment>
<sequence length="227" mass="25866">MSNIWLQNYESCKNYSQEINQKINELKKLPNGSPQRAKVSSTIRTMMTEFNKDVDKLSSDLTSQSRNGAVTTAEANRRRTLVDTIKESKDEIERTMRESFSAYAPRDRIDPRFASAVETEHTQGLTNEEFAGLRSNLRKNNDEAIEALHAIVKRQKEIGVAMNSEVDRHNEIIDTITDRTGLLDSRVKRQTMLVKTIDRKSSALGLWIIIILLFIAIIVIVAVPFKK</sequence>
<keyword evidence="9" id="KW-1185">Reference proteome</keyword>
<keyword evidence="5" id="KW-1133">Transmembrane helix</keyword>
<dbReference type="EMBL" id="CAJNOR010001016">
    <property type="protein sequence ID" value="CAF1057412.1"/>
    <property type="molecule type" value="Genomic_DNA"/>
</dbReference>
<dbReference type="PROSITE" id="PS50192">
    <property type="entry name" value="T_SNARE"/>
    <property type="match status" value="1"/>
</dbReference>
<dbReference type="OrthoDB" id="428895at2759"/>
<dbReference type="InterPro" id="IPR045242">
    <property type="entry name" value="Syntaxin"/>
</dbReference>
<dbReference type="GO" id="GO:0005484">
    <property type="term" value="F:SNAP receptor activity"/>
    <property type="evidence" value="ECO:0007669"/>
    <property type="project" value="TreeGrafter"/>
</dbReference>
<organism evidence="7 9">
    <name type="scientific">Adineta ricciae</name>
    <name type="common">Rotifer</name>
    <dbReference type="NCBI Taxonomy" id="249248"/>
    <lineage>
        <taxon>Eukaryota</taxon>
        <taxon>Metazoa</taxon>
        <taxon>Spiralia</taxon>
        <taxon>Gnathifera</taxon>
        <taxon>Rotifera</taxon>
        <taxon>Eurotatoria</taxon>
        <taxon>Bdelloidea</taxon>
        <taxon>Adinetida</taxon>
        <taxon>Adinetidae</taxon>
        <taxon>Adineta</taxon>
    </lineage>
</organism>
<dbReference type="PANTHER" id="PTHR19957">
    <property type="entry name" value="SYNTAXIN"/>
    <property type="match status" value="1"/>
</dbReference>
<feature type="transmembrane region" description="Helical" evidence="5">
    <location>
        <begin position="204"/>
        <end position="225"/>
    </location>
</feature>
<accession>A0A814L263</accession>
<keyword evidence="5" id="KW-0812">Transmembrane</keyword>
<evidence type="ECO:0000259" key="6">
    <source>
        <dbReference type="PROSITE" id="PS50192"/>
    </source>
</evidence>
<reference evidence="7" key="1">
    <citation type="submission" date="2021-02" db="EMBL/GenBank/DDBJ databases">
        <authorList>
            <person name="Nowell W R."/>
        </authorList>
    </citation>
    <scope>NUCLEOTIDE SEQUENCE</scope>
</reference>
<evidence type="ECO:0000256" key="3">
    <source>
        <dbReference type="ARBA" id="ARBA00023054"/>
    </source>
</evidence>
<evidence type="ECO:0000256" key="1">
    <source>
        <dbReference type="ARBA" id="ARBA00004370"/>
    </source>
</evidence>
<name>A0A814L263_ADIRI</name>
<dbReference type="Proteomes" id="UP000663852">
    <property type="component" value="Unassembled WGS sequence"/>
</dbReference>
<proteinExistence type="predicted"/>
<dbReference type="InterPro" id="IPR000727">
    <property type="entry name" value="T_SNARE_dom"/>
</dbReference>
<dbReference type="GO" id="GO:0031201">
    <property type="term" value="C:SNARE complex"/>
    <property type="evidence" value="ECO:0007669"/>
    <property type="project" value="TreeGrafter"/>
</dbReference>
<evidence type="ECO:0000313" key="7">
    <source>
        <dbReference type="EMBL" id="CAF1057412.1"/>
    </source>
</evidence>
<evidence type="ECO:0000256" key="2">
    <source>
        <dbReference type="ARBA" id="ARBA00022448"/>
    </source>
</evidence>
<feature type="domain" description="T-SNARE coiled-coil homology" evidence="6">
    <location>
        <begin position="135"/>
        <end position="197"/>
    </location>
</feature>
<dbReference type="Gene3D" id="1.20.5.110">
    <property type="match status" value="1"/>
</dbReference>
<protein>
    <recommendedName>
        <fullName evidence="6">t-SNARE coiled-coil homology domain-containing protein</fullName>
    </recommendedName>
</protein>
<dbReference type="AlphaFoldDB" id="A0A814L263"/>
<evidence type="ECO:0000256" key="5">
    <source>
        <dbReference type="SAM" id="Phobius"/>
    </source>
</evidence>
<evidence type="ECO:0000313" key="9">
    <source>
        <dbReference type="Proteomes" id="UP000663828"/>
    </source>
</evidence>
<dbReference type="SMART" id="SM00397">
    <property type="entry name" value="t_SNARE"/>
    <property type="match status" value="1"/>
</dbReference>
<dbReference type="SUPFAM" id="SSF58038">
    <property type="entry name" value="SNARE fusion complex"/>
    <property type="match status" value="1"/>
</dbReference>
<evidence type="ECO:0000313" key="8">
    <source>
        <dbReference type="EMBL" id="CAF1061153.1"/>
    </source>
</evidence>
<evidence type="ECO:0000256" key="4">
    <source>
        <dbReference type="ARBA" id="ARBA00023136"/>
    </source>
</evidence>
<dbReference type="GO" id="GO:0048278">
    <property type="term" value="P:vesicle docking"/>
    <property type="evidence" value="ECO:0007669"/>
    <property type="project" value="TreeGrafter"/>
</dbReference>
<keyword evidence="4 5" id="KW-0472">Membrane</keyword>
<dbReference type="PANTHER" id="PTHR19957:SF124">
    <property type="entry name" value="SYNTAXIN-8"/>
    <property type="match status" value="1"/>
</dbReference>
<comment type="caution">
    <text evidence="7">The sequence shown here is derived from an EMBL/GenBank/DDBJ whole genome shotgun (WGS) entry which is preliminary data.</text>
</comment>
<dbReference type="GO" id="GO:0006906">
    <property type="term" value="P:vesicle fusion"/>
    <property type="evidence" value="ECO:0007669"/>
    <property type="project" value="TreeGrafter"/>
</dbReference>
<gene>
    <name evidence="8" type="ORF">EDS130_LOCUS17919</name>
    <name evidence="7" type="ORF">XAT740_LOCUS16099</name>
</gene>
<dbReference type="GO" id="GO:0012505">
    <property type="term" value="C:endomembrane system"/>
    <property type="evidence" value="ECO:0007669"/>
    <property type="project" value="TreeGrafter"/>
</dbReference>
<keyword evidence="2" id="KW-0813">Transport</keyword>
<keyword evidence="3" id="KW-0175">Coiled coil</keyword>
<dbReference type="GO" id="GO:0006886">
    <property type="term" value="P:intracellular protein transport"/>
    <property type="evidence" value="ECO:0007669"/>
    <property type="project" value="TreeGrafter"/>
</dbReference>
<dbReference type="GO" id="GO:0000149">
    <property type="term" value="F:SNARE binding"/>
    <property type="evidence" value="ECO:0007669"/>
    <property type="project" value="TreeGrafter"/>
</dbReference>
<dbReference type="EMBL" id="CAJNOJ010000082">
    <property type="protein sequence ID" value="CAF1061153.1"/>
    <property type="molecule type" value="Genomic_DNA"/>
</dbReference>